<dbReference type="PANTHER" id="PTHR43766">
    <property type="entry name" value="TRYPTOPHAN--TRNA LIGASE, MITOCHONDRIAL"/>
    <property type="match status" value="1"/>
</dbReference>
<dbReference type="GO" id="GO:0070183">
    <property type="term" value="P:mitochondrial tryptophanyl-tRNA aminoacylation"/>
    <property type="evidence" value="ECO:0007669"/>
    <property type="project" value="TreeGrafter"/>
</dbReference>
<name>A0A8C3JK77_9CHAR</name>
<reference evidence="11" key="2">
    <citation type="submission" date="2025-09" db="UniProtKB">
        <authorList>
            <consortium name="Ensembl"/>
        </authorList>
    </citation>
    <scope>IDENTIFICATION</scope>
</reference>
<dbReference type="PANTHER" id="PTHR43766:SF1">
    <property type="entry name" value="TRYPTOPHAN--TRNA LIGASE, MITOCHONDRIAL"/>
    <property type="match status" value="1"/>
</dbReference>
<dbReference type="GO" id="GO:0004830">
    <property type="term" value="F:tryptophan-tRNA ligase activity"/>
    <property type="evidence" value="ECO:0007669"/>
    <property type="project" value="UniProtKB-EC"/>
</dbReference>
<dbReference type="InterPro" id="IPR001412">
    <property type="entry name" value="aa-tRNA-synth_I_CS"/>
</dbReference>
<evidence type="ECO:0000256" key="4">
    <source>
        <dbReference type="ARBA" id="ARBA00022741"/>
    </source>
</evidence>
<keyword evidence="6 9" id="KW-0648">Protein biosynthesis</keyword>
<dbReference type="GO" id="GO:0005759">
    <property type="term" value="C:mitochondrial matrix"/>
    <property type="evidence" value="ECO:0007669"/>
    <property type="project" value="TreeGrafter"/>
</dbReference>
<dbReference type="Gene3D" id="3.40.50.620">
    <property type="entry name" value="HUPs"/>
    <property type="match status" value="1"/>
</dbReference>
<keyword evidence="4 9" id="KW-0547">Nucleotide-binding</keyword>
<evidence type="ECO:0000256" key="3">
    <source>
        <dbReference type="ARBA" id="ARBA00022598"/>
    </source>
</evidence>
<dbReference type="Pfam" id="PF00579">
    <property type="entry name" value="tRNA-synt_1b"/>
    <property type="match status" value="1"/>
</dbReference>
<feature type="region of interest" description="Disordered" evidence="10">
    <location>
        <begin position="177"/>
        <end position="197"/>
    </location>
</feature>
<protein>
    <recommendedName>
        <fullName evidence="2">tryptophan--tRNA ligase</fullName>
        <ecNumber evidence="2">6.1.1.2</ecNumber>
    </recommendedName>
    <alternativeName>
        <fullName evidence="8">Tryptophanyl-tRNA synthetase</fullName>
    </alternativeName>
</protein>
<keyword evidence="3 9" id="KW-0436">Ligase</keyword>
<dbReference type="InterPro" id="IPR002305">
    <property type="entry name" value="aa-tRNA-synth_Ic"/>
</dbReference>
<evidence type="ECO:0000256" key="8">
    <source>
        <dbReference type="ARBA" id="ARBA00030268"/>
    </source>
</evidence>
<organism evidence="11 12">
    <name type="scientific">Calidris pygmaea</name>
    <name type="common">Spoon-billed sandpiper</name>
    <dbReference type="NCBI Taxonomy" id="425635"/>
    <lineage>
        <taxon>Eukaryota</taxon>
        <taxon>Metazoa</taxon>
        <taxon>Chordata</taxon>
        <taxon>Craniata</taxon>
        <taxon>Vertebrata</taxon>
        <taxon>Euteleostomi</taxon>
        <taxon>Archelosauria</taxon>
        <taxon>Archosauria</taxon>
        <taxon>Dinosauria</taxon>
        <taxon>Saurischia</taxon>
        <taxon>Theropoda</taxon>
        <taxon>Coelurosauria</taxon>
        <taxon>Aves</taxon>
        <taxon>Neognathae</taxon>
        <taxon>Neoaves</taxon>
        <taxon>Charadriiformes</taxon>
        <taxon>Scolopacidae</taxon>
        <taxon>Calidris</taxon>
    </lineage>
</organism>
<evidence type="ECO:0000313" key="12">
    <source>
        <dbReference type="Proteomes" id="UP000694419"/>
    </source>
</evidence>
<sequence>MATPSGLIRALHRGTLGQNMVVDRIFSGIQPTGTPHLGNYLGAIQNWVNLQEECSSVLYSIMDMHSFTMPKEPAVLRQNILDTTAAVLACGIDPKKCFLFRQSLVPEHAELAWILGCLTNVPRLLRLPQWKVDTCSRWRRSSPAPGTSSRYSTTFQQEIRRILSCAQSHFKYNKENKISQRSNSEDVQVRPTETSYC</sequence>
<proteinExistence type="inferred from homology"/>
<keyword evidence="5 9" id="KW-0067">ATP-binding</keyword>
<dbReference type="Ensembl" id="ENSCPGT00000009917.1">
    <property type="protein sequence ID" value="ENSCPGP00000009038.1"/>
    <property type="gene ID" value="ENSCPGG00000006428.1"/>
</dbReference>
<dbReference type="InterPro" id="IPR050203">
    <property type="entry name" value="Trp-tRNA_synthetase"/>
</dbReference>
<dbReference type="PRINTS" id="PR01039">
    <property type="entry name" value="TRNASYNTHTRP"/>
</dbReference>
<keyword evidence="12" id="KW-1185">Reference proteome</keyword>
<dbReference type="EC" id="6.1.1.2" evidence="2"/>
<reference evidence="11" key="1">
    <citation type="submission" date="2025-08" db="UniProtKB">
        <authorList>
            <consortium name="Ensembl"/>
        </authorList>
    </citation>
    <scope>IDENTIFICATION</scope>
</reference>
<evidence type="ECO:0000256" key="2">
    <source>
        <dbReference type="ARBA" id="ARBA00013161"/>
    </source>
</evidence>
<dbReference type="InterPro" id="IPR014729">
    <property type="entry name" value="Rossmann-like_a/b/a_fold"/>
</dbReference>
<dbReference type="PROSITE" id="PS00178">
    <property type="entry name" value="AA_TRNA_LIGASE_I"/>
    <property type="match status" value="1"/>
</dbReference>
<feature type="compositionally biased region" description="Basic and acidic residues" evidence="10">
    <location>
        <begin position="177"/>
        <end position="188"/>
    </location>
</feature>
<dbReference type="InterPro" id="IPR002306">
    <property type="entry name" value="Trp-tRNA-ligase"/>
</dbReference>
<accession>A0A8C3JK77</accession>
<dbReference type="AlphaFoldDB" id="A0A8C3JK77"/>
<evidence type="ECO:0000256" key="6">
    <source>
        <dbReference type="ARBA" id="ARBA00022917"/>
    </source>
</evidence>
<evidence type="ECO:0000256" key="10">
    <source>
        <dbReference type="SAM" id="MobiDB-lite"/>
    </source>
</evidence>
<evidence type="ECO:0000313" key="11">
    <source>
        <dbReference type="Ensembl" id="ENSCPGP00000009038.1"/>
    </source>
</evidence>
<evidence type="ECO:0000256" key="1">
    <source>
        <dbReference type="ARBA" id="ARBA00005594"/>
    </source>
</evidence>
<evidence type="ECO:0000256" key="9">
    <source>
        <dbReference type="RuleBase" id="RU363036"/>
    </source>
</evidence>
<dbReference type="GO" id="GO:0005524">
    <property type="term" value="F:ATP binding"/>
    <property type="evidence" value="ECO:0007669"/>
    <property type="project" value="UniProtKB-KW"/>
</dbReference>
<evidence type="ECO:0000256" key="7">
    <source>
        <dbReference type="ARBA" id="ARBA00023146"/>
    </source>
</evidence>
<evidence type="ECO:0000256" key="5">
    <source>
        <dbReference type="ARBA" id="ARBA00022840"/>
    </source>
</evidence>
<comment type="similarity">
    <text evidence="1 9">Belongs to the class-I aminoacyl-tRNA synthetase family.</text>
</comment>
<dbReference type="SUPFAM" id="SSF52374">
    <property type="entry name" value="Nucleotidylyl transferase"/>
    <property type="match status" value="1"/>
</dbReference>
<keyword evidence="7 9" id="KW-0030">Aminoacyl-tRNA synthetase</keyword>
<dbReference type="Proteomes" id="UP000694419">
    <property type="component" value="Unplaced"/>
</dbReference>